<keyword evidence="3" id="KW-1185">Reference proteome</keyword>
<evidence type="ECO:0000256" key="1">
    <source>
        <dbReference type="SAM" id="Phobius"/>
    </source>
</evidence>
<dbReference type="PIRSF" id="PIRSF005610">
    <property type="entry name" value="SirB"/>
    <property type="match status" value="1"/>
</dbReference>
<keyword evidence="1" id="KW-1133">Transmembrane helix</keyword>
<feature type="transmembrane region" description="Helical" evidence="1">
    <location>
        <begin position="37"/>
        <end position="58"/>
    </location>
</feature>
<gene>
    <name evidence="2" type="ORF">Tel_13160</name>
</gene>
<protein>
    <submittedName>
        <fullName evidence="2">Regulator SirB</fullName>
    </submittedName>
</protein>
<evidence type="ECO:0000313" key="2">
    <source>
        <dbReference type="EMBL" id="ALP54004.1"/>
    </source>
</evidence>
<feature type="transmembrane region" description="Helical" evidence="1">
    <location>
        <begin position="70"/>
        <end position="88"/>
    </location>
</feature>
<dbReference type="KEGG" id="tee:Tel_13160"/>
<evidence type="ECO:0000313" key="3">
    <source>
        <dbReference type="Proteomes" id="UP000055136"/>
    </source>
</evidence>
<keyword evidence="1" id="KW-0812">Transmembrane</keyword>
<dbReference type="PANTHER" id="PTHR39594:SF1">
    <property type="entry name" value="PROTEIN YCHQ"/>
    <property type="match status" value="1"/>
</dbReference>
<dbReference type="PANTHER" id="PTHR39594">
    <property type="entry name" value="PROTEIN YCHQ"/>
    <property type="match status" value="1"/>
</dbReference>
<dbReference type="GO" id="GO:0005886">
    <property type="term" value="C:plasma membrane"/>
    <property type="evidence" value="ECO:0007669"/>
    <property type="project" value="TreeGrafter"/>
</dbReference>
<dbReference type="InterPro" id="IPR007360">
    <property type="entry name" value="SirB"/>
</dbReference>
<feature type="transmembrane region" description="Helical" evidence="1">
    <location>
        <begin position="6"/>
        <end position="25"/>
    </location>
</feature>
<proteinExistence type="predicted"/>
<dbReference type="AlphaFoldDB" id="A0A0S2TFW1"/>
<keyword evidence="1" id="KW-0472">Membrane</keyword>
<accession>A0A0S2TFW1</accession>
<feature type="transmembrane region" description="Helical" evidence="1">
    <location>
        <begin position="100"/>
        <end position="117"/>
    </location>
</feature>
<dbReference type="Pfam" id="PF04247">
    <property type="entry name" value="SirB"/>
    <property type="match status" value="1"/>
</dbReference>
<organism evidence="2 3">
    <name type="scientific">Candidatus Tenderia electrophaga</name>
    <dbReference type="NCBI Taxonomy" id="1748243"/>
    <lineage>
        <taxon>Bacteria</taxon>
        <taxon>Pseudomonadati</taxon>
        <taxon>Pseudomonadota</taxon>
        <taxon>Gammaproteobacteria</taxon>
        <taxon>Candidatus Tenderiales</taxon>
        <taxon>Candidatus Tenderiaceae</taxon>
        <taxon>Candidatus Tenderia</taxon>
    </lineage>
</organism>
<dbReference type="Proteomes" id="UP000055136">
    <property type="component" value="Chromosome"/>
</dbReference>
<dbReference type="EMBL" id="CP013099">
    <property type="protein sequence ID" value="ALP54004.1"/>
    <property type="molecule type" value="Genomic_DNA"/>
</dbReference>
<dbReference type="STRING" id="1748243.Tel_13160"/>
<reference evidence="2" key="1">
    <citation type="submission" date="2015-10" db="EMBL/GenBank/DDBJ databases">
        <title>Description of Candidatus Tenderia electrophaga gen. nov, sp. nov., an Uncultivated Electroautotroph from a Biocathode Enrichment.</title>
        <authorList>
            <person name="Eddie B.J."/>
            <person name="Malanoski A.P."/>
            <person name="Wang Z."/>
            <person name="Hall R.J."/>
            <person name="Oh S.D."/>
            <person name="Heiner C."/>
            <person name="Lin B."/>
            <person name="Strycharz-Glaven S.M."/>
        </authorList>
    </citation>
    <scope>NUCLEOTIDE SEQUENCE [LARGE SCALE GENOMIC DNA]</scope>
    <source>
        <strain evidence="2">NRL1</strain>
    </source>
</reference>
<sequence>MDGVKLIHVGSAVVSILGFILRGILMMRESALLRTRWVRTLPHVVDATLLFSAIWLAVQYGFNPANSPWLAAKIVGLLVYIGLGLVALRLGKTRNIRITAWWLALLVFAYIVVVALTKSPLPLFCA</sequence>
<name>A0A0S2TFW1_9GAMM</name>